<dbReference type="Pfam" id="PF06300">
    <property type="entry name" value="Tsp45I"/>
    <property type="match status" value="1"/>
</dbReference>
<name>A0A0G0FVK8_9BACT</name>
<dbReference type="InterPro" id="IPR010443">
    <property type="entry name" value="Restrct_endonuc_II_Tsp45I"/>
</dbReference>
<organism evidence="1 2">
    <name type="scientific">Berkelbacteria bacterium GW2011_GWA1_36_9</name>
    <dbReference type="NCBI Taxonomy" id="1618331"/>
    <lineage>
        <taxon>Bacteria</taxon>
        <taxon>Candidatus Berkelbacteria</taxon>
    </lineage>
</organism>
<gene>
    <name evidence="1" type="ORF">US31_C0014G0011</name>
</gene>
<accession>A0A0G0FVK8</accession>
<dbReference type="AlphaFoldDB" id="A0A0G0FVK8"/>
<evidence type="ECO:0000313" key="2">
    <source>
        <dbReference type="Proteomes" id="UP000034508"/>
    </source>
</evidence>
<comment type="caution">
    <text evidence="1">The sequence shown here is derived from an EMBL/GenBank/DDBJ whole genome shotgun (WGS) entry which is preliminary data.</text>
</comment>
<evidence type="ECO:0000313" key="1">
    <source>
        <dbReference type="EMBL" id="KKQ17875.1"/>
    </source>
</evidence>
<proteinExistence type="predicted"/>
<reference evidence="1 2" key="1">
    <citation type="journal article" date="2015" name="Nature">
        <title>rRNA introns, odd ribosomes, and small enigmatic genomes across a large radiation of phyla.</title>
        <authorList>
            <person name="Brown C.T."/>
            <person name="Hug L.A."/>
            <person name="Thomas B.C."/>
            <person name="Sharon I."/>
            <person name="Castelle C.J."/>
            <person name="Singh A."/>
            <person name="Wilkins M.J."/>
            <person name="Williams K.H."/>
            <person name="Banfield J.F."/>
        </authorList>
    </citation>
    <scope>NUCLEOTIDE SEQUENCE [LARGE SCALE GENOMIC DNA]</scope>
</reference>
<dbReference type="PATRIC" id="fig|1618331.3.peg.720"/>
<sequence length="133" mass="15712">MNYWTKLSIDYASQKSYLDDLFQVYPTIPEGIRDIDKTIWKKVEKAYKNKNNTELLNILLKFELFPIKDSYVAYLKRDKSALARNPATANRLCGRLYEMGLDVIFNRCSEAKETNRQIGPRWIKKINWNIISI</sequence>
<protein>
    <submittedName>
        <fullName evidence="1">Tsp45I type II restriction enzyme family protein</fullName>
    </submittedName>
</protein>
<dbReference type="EMBL" id="LBSM01000014">
    <property type="protein sequence ID" value="KKQ17875.1"/>
    <property type="molecule type" value="Genomic_DNA"/>
</dbReference>
<dbReference type="Proteomes" id="UP000034508">
    <property type="component" value="Unassembled WGS sequence"/>
</dbReference>